<evidence type="ECO:0008006" key="4">
    <source>
        <dbReference type="Google" id="ProtNLM"/>
    </source>
</evidence>
<accession>M8BUX6</accession>
<proteinExistence type="predicted"/>
<reference evidence="3" key="1">
    <citation type="submission" date="2015-06" db="UniProtKB">
        <authorList>
            <consortium name="EnsemblPlants"/>
        </authorList>
    </citation>
    <scope>IDENTIFICATION</scope>
</reference>
<organism evidence="3">
    <name type="scientific">Aegilops tauschii</name>
    <name type="common">Tausch's goatgrass</name>
    <name type="synonym">Aegilops squarrosa</name>
    <dbReference type="NCBI Taxonomy" id="37682"/>
    <lineage>
        <taxon>Eukaryota</taxon>
        <taxon>Viridiplantae</taxon>
        <taxon>Streptophyta</taxon>
        <taxon>Embryophyta</taxon>
        <taxon>Tracheophyta</taxon>
        <taxon>Spermatophyta</taxon>
        <taxon>Magnoliopsida</taxon>
        <taxon>Liliopsida</taxon>
        <taxon>Poales</taxon>
        <taxon>Poaceae</taxon>
        <taxon>BOP clade</taxon>
        <taxon>Pooideae</taxon>
        <taxon>Triticodae</taxon>
        <taxon>Triticeae</taxon>
        <taxon>Triticinae</taxon>
        <taxon>Aegilops</taxon>
    </lineage>
</organism>
<evidence type="ECO:0000313" key="3">
    <source>
        <dbReference type="EnsemblPlants" id="EMT28820"/>
    </source>
</evidence>
<feature type="coiled-coil region" evidence="1">
    <location>
        <begin position="268"/>
        <end position="295"/>
    </location>
</feature>
<dbReference type="ExpressionAtlas" id="M8BUX6">
    <property type="expression patterns" value="baseline"/>
</dbReference>
<sequence>MRQSRFKRMPHSQGKKRSYHDAAIELGNELVARGLDLVYGGGSIGLMGMVSQAVHDGGRHVIGYMDGDQNFLDTIGFGYTQTQPDSPIGEQATPSTQHRSAIIEKGKSNKRKNWCSDEDKVLIAAWANTSLDIVGTDQNRDAYWARISEYYNTHKESSWPERNPNAINCRYTLINRETSKFCGCLQQILNKEESGRTIAEKFAKYPKWQTKELKTSLKKQKKTIDGSPGTATNDPSDASSVRIDATSIHTDALEHEKRPDGVKKDKREEIALRKKEDARNEREDARRQFELDERVMLIDTSGMTDVQKQFYQAKQNEILARGLE</sequence>
<feature type="region of interest" description="Disordered" evidence="2">
    <location>
        <begin position="216"/>
        <end position="267"/>
    </location>
</feature>
<feature type="compositionally biased region" description="Basic and acidic residues" evidence="2">
    <location>
        <begin position="251"/>
        <end position="267"/>
    </location>
</feature>
<keyword evidence="1" id="KW-0175">Coiled coil</keyword>
<dbReference type="PANTHER" id="PTHR45125">
    <property type="entry name" value="F21J9.4-RELATED"/>
    <property type="match status" value="1"/>
</dbReference>
<feature type="compositionally biased region" description="Polar residues" evidence="2">
    <location>
        <begin position="229"/>
        <end position="239"/>
    </location>
</feature>
<protein>
    <recommendedName>
        <fullName evidence="4">No apical meristem-associated C-terminal domain-containing protein</fullName>
    </recommendedName>
</protein>
<evidence type="ECO:0000256" key="1">
    <source>
        <dbReference type="SAM" id="Coils"/>
    </source>
</evidence>
<dbReference type="PANTHER" id="PTHR45125:SF28">
    <property type="entry name" value="OS02G0603500 PROTEIN"/>
    <property type="match status" value="1"/>
</dbReference>
<dbReference type="EnsemblPlants" id="EMT28820">
    <property type="protein sequence ID" value="EMT28820"/>
    <property type="gene ID" value="F775_01341"/>
</dbReference>
<dbReference type="SUPFAM" id="SSF102405">
    <property type="entry name" value="MCP/YpsA-like"/>
    <property type="match status" value="1"/>
</dbReference>
<name>M8BUX6_AEGTA</name>
<dbReference type="AlphaFoldDB" id="M8BUX6"/>
<evidence type="ECO:0000256" key="2">
    <source>
        <dbReference type="SAM" id="MobiDB-lite"/>
    </source>
</evidence>
<dbReference type="Gene3D" id="3.40.50.450">
    <property type="match status" value="1"/>
</dbReference>